<dbReference type="GeneID" id="78086457"/>
<feature type="transmembrane region" description="Helical" evidence="1">
    <location>
        <begin position="12"/>
        <end position="32"/>
    </location>
</feature>
<evidence type="ECO:0000256" key="1">
    <source>
        <dbReference type="SAM" id="Phobius"/>
    </source>
</evidence>
<protein>
    <submittedName>
        <fullName evidence="2">Uncharacterized protein</fullName>
    </submittedName>
</protein>
<keyword evidence="1" id="KW-1133">Transmembrane helix</keyword>
<reference evidence="2 3" key="2">
    <citation type="submission" date="2013-04" db="EMBL/GenBank/DDBJ databases">
        <title>The Genome Sequence of Bilophila wadsworthia 3_1_6.</title>
        <authorList>
            <consortium name="The Broad Institute Genomics Platform"/>
            <person name="Earl A."/>
            <person name="Ward D."/>
            <person name="Feldgarden M."/>
            <person name="Gevers D."/>
            <person name="Sibley C."/>
            <person name="Strauss J."/>
            <person name="Allen-Vercoe E."/>
            <person name="Walker B."/>
            <person name="Young S."/>
            <person name="Zeng Q."/>
            <person name="Gargeya S."/>
            <person name="Fitzgerald M."/>
            <person name="Haas B."/>
            <person name="Abouelleil A."/>
            <person name="Allen A.W."/>
            <person name="Alvarado L."/>
            <person name="Arachchi H.M."/>
            <person name="Berlin A.M."/>
            <person name="Chapman S.B."/>
            <person name="Gainer-Dewar J."/>
            <person name="Goldberg J."/>
            <person name="Griggs A."/>
            <person name="Gujja S."/>
            <person name="Hansen M."/>
            <person name="Howarth C."/>
            <person name="Imamovic A."/>
            <person name="Ireland A."/>
            <person name="Larimer J."/>
            <person name="McCowan C."/>
            <person name="Murphy C."/>
            <person name="Pearson M."/>
            <person name="Poon T.W."/>
            <person name="Priest M."/>
            <person name="Roberts A."/>
            <person name="Saif S."/>
            <person name="Shea T."/>
            <person name="Sisk P."/>
            <person name="Sykes S."/>
            <person name="Wortman J."/>
            <person name="Nusbaum C."/>
            <person name="Birren B."/>
        </authorList>
    </citation>
    <scope>NUCLEOTIDE SEQUENCE [LARGE SCALE GENOMIC DNA]</scope>
    <source>
        <strain evidence="2 3">3_1_6</strain>
    </source>
</reference>
<dbReference type="HOGENOM" id="CLU_1861295_0_0_7"/>
<keyword evidence="1" id="KW-0472">Membrane</keyword>
<sequence length="137" mass="15496">MQSQVLRYIRFFIFGCWGILLLLMLLYGPWMIQAKQITIPDISITNFMIRDTSSFFPMHQEAAEQLIGEGKAVLSATEAVPNKLPNMRLVVFLLLLFPLCTKVLRTRFSESLLVPHLSDIRGMLPLPLAPPSGLCFS</sequence>
<keyword evidence="1" id="KW-0812">Transmembrane</keyword>
<gene>
    <name evidence="2" type="ORF">HMPREF0179_01328</name>
</gene>
<evidence type="ECO:0000313" key="2">
    <source>
        <dbReference type="EMBL" id="EFV44832.1"/>
    </source>
</evidence>
<dbReference type="RefSeq" id="WP_005026399.1">
    <property type="nucleotide sequence ID" value="NZ_KE150238.1"/>
</dbReference>
<dbReference type="EMBL" id="ADCP02000001">
    <property type="protein sequence ID" value="EFV44832.1"/>
    <property type="molecule type" value="Genomic_DNA"/>
</dbReference>
<name>E5Y565_BILW3</name>
<dbReference type="Proteomes" id="UP000006034">
    <property type="component" value="Unassembled WGS sequence"/>
</dbReference>
<proteinExistence type="predicted"/>
<dbReference type="AlphaFoldDB" id="E5Y565"/>
<organism evidence="2 3">
    <name type="scientific">Bilophila wadsworthia (strain 3_1_6)</name>
    <dbReference type="NCBI Taxonomy" id="563192"/>
    <lineage>
        <taxon>Bacteria</taxon>
        <taxon>Pseudomonadati</taxon>
        <taxon>Thermodesulfobacteriota</taxon>
        <taxon>Desulfovibrionia</taxon>
        <taxon>Desulfovibrionales</taxon>
        <taxon>Desulfovibrionaceae</taxon>
        <taxon>Bilophila</taxon>
    </lineage>
</organism>
<comment type="caution">
    <text evidence="2">The sequence shown here is derived from an EMBL/GenBank/DDBJ whole genome shotgun (WGS) entry which is preliminary data.</text>
</comment>
<evidence type="ECO:0000313" key="3">
    <source>
        <dbReference type="Proteomes" id="UP000006034"/>
    </source>
</evidence>
<dbReference type="STRING" id="563192.HMPREF0179_01328"/>
<keyword evidence="3" id="KW-1185">Reference proteome</keyword>
<reference evidence="2 3" key="1">
    <citation type="submission" date="2010-10" db="EMBL/GenBank/DDBJ databases">
        <authorList>
            <consortium name="The Broad Institute Genome Sequencing Platform"/>
            <person name="Ward D."/>
            <person name="Earl A."/>
            <person name="Feldgarden M."/>
            <person name="Young S.K."/>
            <person name="Gargeya S."/>
            <person name="Zeng Q."/>
            <person name="Alvarado L."/>
            <person name="Berlin A."/>
            <person name="Bochicchio J."/>
            <person name="Chapman S.B."/>
            <person name="Chen Z."/>
            <person name="Freedman E."/>
            <person name="Gellesch M."/>
            <person name="Goldberg J."/>
            <person name="Griggs A."/>
            <person name="Gujja S."/>
            <person name="Heilman E."/>
            <person name="Heiman D."/>
            <person name="Howarth C."/>
            <person name="Mehta T."/>
            <person name="Neiman D."/>
            <person name="Pearson M."/>
            <person name="Roberts A."/>
            <person name="Saif S."/>
            <person name="Shea T."/>
            <person name="Shenoy N."/>
            <person name="Sisk P."/>
            <person name="Stolte C."/>
            <person name="Sykes S."/>
            <person name="White J."/>
            <person name="Yandava C."/>
            <person name="Allen-Vercoe E."/>
            <person name="Sibley C."/>
            <person name="Ambrose C.E."/>
            <person name="Strauss J."/>
            <person name="Daigneault M."/>
            <person name="Haas B."/>
            <person name="Nusbaum C."/>
            <person name="Birren B."/>
        </authorList>
    </citation>
    <scope>NUCLEOTIDE SEQUENCE [LARGE SCALE GENOMIC DNA]</scope>
    <source>
        <strain evidence="2 3">3_1_6</strain>
    </source>
</reference>
<accession>E5Y565</accession>